<evidence type="ECO:0000313" key="4">
    <source>
        <dbReference type="EMBL" id="ESQ37460.1"/>
    </source>
</evidence>
<dbReference type="InterPro" id="IPR038447">
    <property type="entry name" value="PSRP-3/Ycf65_sf"/>
</dbReference>
<dbReference type="EMBL" id="KI517609">
    <property type="protein sequence ID" value="ESQ37460.1"/>
    <property type="molecule type" value="Genomic_DNA"/>
</dbReference>
<dbReference type="AlphaFoldDB" id="V4KHY9"/>
<name>V4KHY9_EUTSA</name>
<proteinExistence type="inferred from homology"/>
<dbReference type="GO" id="GO:0003735">
    <property type="term" value="F:structural constituent of ribosome"/>
    <property type="evidence" value="ECO:0007669"/>
    <property type="project" value="InterPro"/>
</dbReference>
<dbReference type="GO" id="GO:1990904">
    <property type="term" value="C:ribonucleoprotein complex"/>
    <property type="evidence" value="ECO:0007669"/>
    <property type="project" value="UniProtKB-KW"/>
</dbReference>
<dbReference type="STRING" id="72664.V4KHY9"/>
<evidence type="ECO:0000256" key="1">
    <source>
        <dbReference type="ARBA" id="ARBA00008561"/>
    </source>
</evidence>
<dbReference type="InterPro" id="IPR006924">
    <property type="entry name" value="Ribosomal_cS23-like"/>
</dbReference>
<evidence type="ECO:0000256" key="2">
    <source>
        <dbReference type="ARBA" id="ARBA00022980"/>
    </source>
</evidence>
<dbReference type="PANTHER" id="PTHR35108:SF12">
    <property type="entry name" value="SMALL RIBOSOMAL SUBUNIT PROTEIN CS23Y"/>
    <property type="match status" value="1"/>
</dbReference>
<accession>V4KHY9</accession>
<gene>
    <name evidence="4" type="ORF">EUTSA_v10002962mg</name>
</gene>
<reference evidence="4 5" key="1">
    <citation type="journal article" date="2013" name="Front. Plant Sci.">
        <title>The Reference Genome of the Halophytic Plant Eutrema salsugineum.</title>
        <authorList>
            <person name="Yang R."/>
            <person name="Jarvis D.E."/>
            <person name="Chen H."/>
            <person name="Beilstein M.A."/>
            <person name="Grimwood J."/>
            <person name="Jenkins J."/>
            <person name="Shu S."/>
            <person name="Prochnik S."/>
            <person name="Xin M."/>
            <person name="Ma C."/>
            <person name="Schmutz J."/>
            <person name="Wing R.A."/>
            <person name="Mitchell-Olds T."/>
            <person name="Schumaker K.S."/>
            <person name="Wang X."/>
        </authorList>
    </citation>
    <scope>NUCLEOTIDE SEQUENCE [LARGE SCALE GENOMIC DNA]</scope>
</reference>
<keyword evidence="5" id="KW-1185">Reference proteome</keyword>
<protein>
    <submittedName>
        <fullName evidence="4">Uncharacterized protein</fullName>
    </submittedName>
</protein>
<organism evidence="4 5">
    <name type="scientific">Eutrema salsugineum</name>
    <name type="common">Saltwater cress</name>
    <name type="synonym">Sisymbrium salsugineum</name>
    <dbReference type="NCBI Taxonomy" id="72664"/>
    <lineage>
        <taxon>Eukaryota</taxon>
        <taxon>Viridiplantae</taxon>
        <taxon>Streptophyta</taxon>
        <taxon>Embryophyta</taxon>
        <taxon>Tracheophyta</taxon>
        <taxon>Spermatophyta</taxon>
        <taxon>Magnoliopsida</taxon>
        <taxon>eudicotyledons</taxon>
        <taxon>Gunneridae</taxon>
        <taxon>Pentapetalae</taxon>
        <taxon>rosids</taxon>
        <taxon>malvids</taxon>
        <taxon>Brassicales</taxon>
        <taxon>Brassicaceae</taxon>
        <taxon>Eutremeae</taxon>
        <taxon>Eutrema</taxon>
    </lineage>
</organism>
<dbReference type="PANTHER" id="PTHR35108">
    <property type="entry name" value="30S RIBOSOMAL PROTEIN 3, CHLOROPLASTIC"/>
    <property type="match status" value="1"/>
</dbReference>
<evidence type="ECO:0000256" key="3">
    <source>
        <dbReference type="ARBA" id="ARBA00023274"/>
    </source>
</evidence>
<dbReference type="GO" id="GO:0005840">
    <property type="term" value="C:ribosome"/>
    <property type="evidence" value="ECO:0007669"/>
    <property type="project" value="UniProtKB-KW"/>
</dbReference>
<dbReference type="GO" id="GO:0006412">
    <property type="term" value="P:translation"/>
    <property type="evidence" value="ECO:0007669"/>
    <property type="project" value="InterPro"/>
</dbReference>
<dbReference type="Proteomes" id="UP000030689">
    <property type="component" value="Unassembled WGS sequence"/>
</dbReference>
<dbReference type="Gramene" id="ESQ37460">
    <property type="protein sequence ID" value="ESQ37460"/>
    <property type="gene ID" value="EUTSA_v10002962mg"/>
</dbReference>
<dbReference type="Pfam" id="PF04839">
    <property type="entry name" value="PSRP-3_Ycf65"/>
    <property type="match status" value="1"/>
</dbReference>
<evidence type="ECO:0000313" key="5">
    <source>
        <dbReference type="Proteomes" id="UP000030689"/>
    </source>
</evidence>
<comment type="similarity">
    <text evidence="1">Belongs to the chloroplast-specific ribosomal protein cS23 family.</text>
</comment>
<keyword evidence="3" id="KW-0687">Ribonucleoprotein</keyword>
<dbReference type="KEGG" id="eus:EUTSA_v10002962mg"/>
<sequence length="91" mass="10950">MTPLPSKNTQPLKRLLVLVKPLEKPMVVLMFVWMQKELHLTKRFLDLEQSRLAHIYYFWPRKDAWEEFKALLDSKPCFSELHHVFLLNQAT</sequence>
<keyword evidence="2" id="KW-0689">Ribosomal protein</keyword>
<dbReference type="Gene3D" id="3.30.390.140">
    <property type="match status" value="1"/>
</dbReference>